<evidence type="ECO:0000256" key="2">
    <source>
        <dbReference type="ARBA" id="ARBA00023125"/>
    </source>
</evidence>
<protein>
    <submittedName>
        <fullName evidence="5">AraC family transcriptional regulator</fullName>
    </submittedName>
</protein>
<dbReference type="InterPro" id="IPR037923">
    <property type="entry name" value="HTH-like"/>
</dbReference>
<dbReference type="SUPFAM" id="SSF46689">
    <property type="entry name" value="Homeodomain-like"/>
    <property type="match status" value="1"/>
</dbReference>
<dbReference type="Pfam" id="PF12833">
    <property type="entry name" value="HTH_18"/>
    <property type="match status" value="1"/>
</dbReference>
<dbReference type="RefSeq" id="WP_190326973.1">
    <property type="nucleotide sequence ID" value="NZ_CP061171.1"/>
</dbReference>
<evidence type="ECO:0000313" key="6">
    <source>
        <dbReference type="Proteomes" id="UP000516439"/>
    </source>
</evidence>
<dbReference type="PANTHER" id="PTHR43280:SF32">
    <property type="entry name" value="TRANSCRIPTIONAL REGULATORY PROTEIN"/>
    <property type="match status" value="1"/>
</dbReference>
<keyword evidence="1" id="KW-0805">Transcription regulation</keyword>
<gene>
    <name evidence="5" type="ORF">H9N25_19645</name>
</gene>
<keyword evidence="2" id="KW-0238">DNA-binding</keyword>
<dbReference type="InterPro" id="IPR009057">
    <property type="entry name" value="Homeodomain-like_sf"/>
</dbReference>
<keyword evidence="6" id="KW-1185">Reference proteome</keyword>
<evidence type="ECO:0000256" key="3">
    <source>
        <dbReference type="ARBA" id="ARBA00023163"/>
    </source>
</evidence>
<sequence length="310" mass="35837">MKNFIKDIPKYDLKNFKTVHRENEKTSPFGYNLIQNSKIVRGFEMYSSEGLVNSIGPLKSDFYRISITVKGSLDMKIGLENFRHQPLTLAFTFPNQIFSKKNIASDAFGYYILFNSDFLNDIIPAIKIADEFPFYHSFGKPVFQVAAEELDVMLELLMKINDELQGEKVGREKAIKIYLYLLLLEAKRSYKRQQLEDENGDHPESYKLTNRFKKLVGLHYLTKRQVADYAEMCGVSPNHLNRTVKENLGITASEAIKEMLLQEAKLLLRYTDNSVAEIAYKLNFTEPASFNRFFKSISGETPLVFRKMNN</sequence>
<evidence type="ECO:0000313" key="5">
    <source>
        <dbReference type="EMBL" id="QNR84105.1"/>
    </source>
</evidence>
<dbReference type="EMBL" id="CP061171">
    <property type="protein sequence ID" value="QNR84105.1"/>
    <property type="molecule type" value="Genomic_DNA"/>
</dbReference>
<accession>A0ABX6TLM8</accession>
<dbReference type="SUPFAM" id="SSF51215">
    <property type="entry name" value="Regulatory protein AraC"/>
    <property type="match status" value="1"/>
</dbReference>
<organism evidence="5 6">
    <name type="scientific">Pedobacter riviphilus</name>
    <dbReference type="NCBI Taxonomy" id="2766984"/>
    <lineage>
        <taxon>Bacteria</taxon>
        <taxon>Pseudomonadati</taxon>
        <taxon>Bacteroidota</taxon>
        <taxon>Sphingobacteriia</taxon>
        <taxon>Sphingobacteriales</taxon>
        <taxon>Sphingobacteriaceae</taxon>
        <taxon>Pedobacter</taxon>
    </lineage>
</organism>
<proteinExistence type="predicted"/>
<dbReference type="Proteomes" id="UP000516439">
    <property type="component" value="Chromosome"/>
</dbReference>
<evidence type="ECO:0000256" key="1">
    <source>
        <dbReference type="ARBA" id="ARBA00023015"/>
    </source>
</evidence>
<feature type="domain" description="HTH araC/xylS-type" evidence="4">
    <location>
        <begin position="210"/>
        <end position="308"/>
    </location>
</feature>
<dbReference type="Gene3D" id="1.10.10.60">
    <property type="entry name" value="Homeodomain-like"/>
    <property type="match status" value="1"/>
</dbReference>
<reference evidence="5 6" key="1">
    <citation type="submission" date="2020-09" db="EMBL/GenBank/DDBJ databases">
        <title>Pedobacter sp. SW-16 isolated from soil near Yeocheon.</title>
        <authorList>
            <person name="Im H.S."/>
            <person name="Joung Y."/>
            <person name="Lee S.-S."/>
        </authorList>
    </citation>
    <scope>NUCLEOTIDE SEQUENCE [LARGE SCALE GENOMIC DNA]</scope>
    <source>
        <strain evidence="5 6">SW-16</strain>
    </source>
</reference>
<keyword evidence="3" id="KW-0804">Transcription</keyword>
<dbReference type="InterPro" id="IPR018060">
    <property type="entry name" value="HTH_AraC"/>
</dbReference>
<dbReference type="PROSITE" id="PS01124">
    <property type="entry name" value="HTH_ARAC_FAMILY_2"/>
    <property type="match status" value="1"/>
</dbReference>
<name>A0ABX6TLM8_9SPHI</name>
<evidence type="ECO:0000259" key="4">
    <source>
        <dbReference type="PROSITE" id="PS01124"/>
    </source>
</evidence>
<dbReference type="SMART" id="SM00342">
    <property type="entry name" value="HTH_ARAC"/>
    <property type="match status" value="1"/>
</dbReference>
<dbReference type="PANTHER" id="PTHR43280">
    <property type="entry name" value="ARAC-FAMILY TRANSCRIPTIONAL REGULATOR"/>
    <property type="match status" value="1"/>
</dbReference>